<keyword evidence="6" id="KW-1185">Reference proteome</keyword>
<dbReference type="Gene3D" id="3.20.20.60">
    <property type="entry name" value="Phosphoenolpyruvate-binding domains"/>
    <property type="match status" value="1"/>
</dbReference>
<evidence type="ECO:0000313" key="6">
    <source>
        <dbReference type="Proteomes" id="UP000318055"/>
    </source>
</evidence>
<proteinExistence type="inferred from homology"/>
<dbReference type="PANTHER" id="PTHR30502:SF0">
    <property type="entry name" value="PHOSPHOENOLPYRUVATE CARBOXYLASE FAMILY PROTEIN"/>
    <property type="match status" value="1"/>
</dbReference>
<feature type="domain" description="HpcH/HpaI aldolase/citrate lyase" evidence="4">
    <location>
        <begin position="19"/>
        <end position="238"/>
    </location>
</feature>
<evidence type="ECO:0000313" key="5">
    <source>
        <dbReference type="EMBL" id="QDX27704.1"/>
    </source>
</evidence>
<evidence type="ECO:0000256" key="2">
    <source>
        <dbReference type="ARBA" id="ARBA00022723"/>
    </source>
</evidence>
<dbReference type="OrthoDB" id="9802624at2"/>
<dbReference type="InterPro" id="IPR050251">
    <property type="entry name" value="HpcH-HpaI_aldolase"/>
</dbReference>
<dbReference type="Pfam" id="PF03328">
    <property type="entry name" value="HpcH_HpaI"/>
    <property type="match status" value="1"/>
</dbReference>
<dbReference type="Proteomes" id="UP000318055">
    <property type="component" value="Chromosome"/>
</dbReference>
<comment type="similarity">
    <text evidence="1">Belongs to the HpcH/HpaI aldolase family.</text>
</comment>
<dbReference type="InterPro" id="IPR040442">
    <property type="entry name" value="Pyrv_kinase-like_dom_sf"/>
</dbReference>
<protein>
    <submittedName>
        <fullName evidence="5">Aldolase</fullName>
    </submittedName>
</protein>
<dbReference type="GO" id="GO:0046872">
    <property type="term" value="F:metal ion binding"/>
    <property type="evidence" value="ECO:0007669"/>
    <property type="project" value="UniProtKB-KW"/>
</dbReference>
<dbReference type="KEGG" id="ssua:FPZ54_17950"/>
<accession>A0A518RJS6</accession>
<dbReference type="GO" id="GO:0016832">
    <property type="term" value="F:aldehyde-lyase activity"/>
    <property type="evidence" value="ECO:0007669"/>
    <property type="project" value="TreeGrafter"/>
</dbReference>
<dbReference type="PANTHER" id="PTHR30502">
    <property type="entry name" value="2-KETO-3-DEOXY-L-RHAMNONATE ALDOLASE"/>
    <property type="match status" value="1"/>
</dbReference>
<dbReference type="SUPFAM" id="SSF51621">
    <property type="entry name" value="Phosphoenolpyruvate/pyruvate domain"/>
    <property type="match status" value="1"/>
</dbReference>
<dbReference type="InterPro" id="IPR005000">
    <property type="entry name" value="Aldolase/citrate-lyase_domain"/>
</dbReference>
<organism evidence="5 6">
    <name type="scientific">Sphingomonas suaedae</name>
    <dbReference type="NCBI Taxonomy" id="2599297"/>
    <lineage>
        <taxon>Bacteria</taxon>
        <taxon>Pseudomonadati</taxon>
        <taxon>Pseudomonadota</taxon>
        <taxon>Alphaproteobacteria</taxon>
        <taxon>Sphingomonadales</taxon>
        <taxon>Sphingomonadaceae</taxon>
        <taxon>Sphingomonas</taxon>
    </lineage>
</organism>
<reference evidence="5 6" key="1">
    <citation type="submission" date="2019-07" db="EMBL/GenBank/DDBJ databases">
        <title>Sphingomonas alkalisoli sp. nov., isolated from rhizosphere soil of Suaedae salsa.</title>
        <authorList>
            <person name="Zhang H."/>
            <person name="Xu L."/>
            <person name="Zhang J.-X."/>
            <person name="Sun J.-Q."/>
        </authorList>
    </citation>
    <scope>NUCLEOTIDE SEQUENCE [LARGE SCALE GENOMIC DNA]</scope>
    <source>
        <strain evidence="5 6">XS-10</strain>
    </source>
</reference>
<dbReference type="RefSeq" id="WP_145849179.1">
    <property type="nucleotide sequence ID" value="NZ_CP042239.1"/>
</dbReference>
<evidence type="ECO:0000256" key="3">
    <source>
        <dbReference type="ARBA" id="ARBA00023239"/>
    </source>
</evidence>
<sequence>MFNSAVKRKLEAGETVFGSFFKVDSPAIAELYGLAGFDFLIVDAEHGCFTHGQIENLIRTCERMGMSSIIRTPDAQETNILHVLDSGASGIQVPSLKSAAEVRDLIRKAKYWPQGERGSARACRAAGYGTVPDYETRANAETLVSVHVENKEMVEDIEALCAIPELDVVFIGPGDLSQSLGHPGNASHPDVVAAIDRVIEVAAGRKHIGTVVGNAKALDSYVARGVHYIAWLSDLGMIRGALNGAAANFAPYRATGDGK</sequence>
<gene>
    <name evidence="5" type="ORF">FPZ54_17950</name>
</gene>
<keyword evidence="3" id="KW-0456">Lyase</keyword>
<evidence type="ECO:0000256" key="1">
    <source>
        <dbReference type="ARBA" id="ARBA00005568"/>
    </source>
</evidence>
<dbReference type="InterPro" id="IPR015813">
    <property type="entry name" value="Pyrv/PenolPyrv_kinase-like_dom"/>
</dbReference>
<dbReference type="AlphaFoldDB" id="A0A518RJS6"/>
<dbReference type="EMBL" id="CP042239">
    <property type="protein sequence ID" value="QDX27704.1"/>
    <property type="molecule type" value="Genomic_DNA"/>
</dbReference>
<keyword evidence="2" id="KW-0479">Metal-binding</keyword>
<evidence type="ECO:0000259" key="4">
    <source>
        <dbReference type="Pfam" id="PF03328"/>
    </source>
</evidence>
<name>A0A518RJS6_9SPHN</name>
<dbReference type="GO" id="GO:0005737">
    <property type="term" value="C:cytoplasm"/>
    <property type="evidence" value="ECO:0007669"/>
    <property type="project" value="TreeGrafter"/>
</dbReference>